<evidence type="ECO:0008006" key="3">
    <source>
        <dbReference type="Google" id="ProtNLM"/>
    </source>
</evidence>
<accession>A0A7X6BNA0</accession>
<reference evidence="1 2" key="1">
    <citation type="submission" date="2020-03" db="EMBL/GenBank/DDBJ databases">
        <title>Genomic Encyclopedia of Type Strains, Phase IV (KMG-IV): sequencing the most valuable type-strain genomes for metagenomic binning, comparative biology and taxonomic classification.</title>
        <authorList>
            <person name="Goeker M."/>
        </authorList>
    </citation>
    <scope>NUCLEOTIDE SEQUENCE [LARGE SCALE GENOMIC DNA]</scope>
    <source>
        <strain evidence="1 2">DSM 4736</strain>
    </source>
</reference>
<keyword evidence="2" id="KW-1185">Reference proteome</keyword>
<evidence type="ECO:0000313" key="2">
    <source>
        <dbReference type="Proteomes" id="UP000587415"/>
    </source>
</evidence>
<dbReference type="AlphaFoldDB" id="A0A7X6BNA0"/>
<dbReference type="Proteomes" id="UP000587415">
    <property type="component" value="Unassembled WGS sequence"/>
</dbReference>
<dbReference type="EMBL" id="JAATJM010000001">
    <property type="protein sequence ID" value="NJC40221.1"/>
    <property type="molecule type" value="Genomic_DNA"/>
</dbReference>
<evidence type="ECO:0000313" key="1">
    <source>
        <dbReference type="EMBL" id="NJC40221.1"/>
    </source>
</evidence>
<protein>
    <recommendedName>
        <fullName evidence="3">DNA cytosine methyltransferase</fullName>
    </recommendedName>
</protein>
<sequence length="204" mass="22840">MRVLVACEYSGTVRNAFLALGHDAWSCDLLPSEDGSNRHIVGDARDLLNDGWDLLMVAHPPCTRLCNSGVRWLTVPPPGRTKEEMWAALDEGAALFSDFWNAPIDRIAIENPVMHKHAKARIVNFEDFAQSIQPWQFGHGETKRTCLWLKNLPPLVPTNIVSGRDPRVHHMPPSPDRWKERSRFFPGIAEAMANQWTAAAALAA</sequence>
<dbReference type="RefSeq" id="WP_168045121.1">
    <property type="nucleotide sequence ID" value="NZ_JAATJM010000001.1"/>
</dbReference>
<gene>
    <name evidence="1" type="ORF">GGQ87_000479</name>
</gene>
<name>A0A7X6BNA0_9CAUL</name>
<organism evidence="1 2">
    <name type="scientific">Brevundimonas alba</name>
    <dbReference type="NCBI Taxonomy" id="74314"/>
    <lineage>
        <taxon>Bacteria</taxon>
        <taxon>Pseudomonadati</taxon>
        <taxon>Pseudomonadota</taxon>
        <taxon>Alphaproteobacteria</taxon>
        <taxon>Caulobacterales</taxon>
        <taxon>Caulobacteraceae</taxon>
        <taxon>Brevundimonas</taxon>
    </lineage>
</organism>
<proteinExistence type="predicted"/>
<comment type="caution">
    <text evidence="1">The sequence shown here is derived from an EMBL/GenBank/DDBJ whole genome shotgun (WGS) entry which is preliminary data.</text>
</comment>